<name>A0ABN3L2U0_9ACTN</name>
<feature type="compositionally biased region" description="Pro residues" evidence="5">
    <location>
        <begin position="268"/>
        <end position="278"/>
    </location>
</feature>
<accession>A0ABN3L2U0</accession>
<dbReference type="InterPro" id="IPR058852">
    <property type="entry name" value="HTH_77"/>
</dbReference>
<dbReference type="InterPro" id="IPR041664">
    <property type="entry name" value="AAA_16"/>
</dbReference>
<dbReference type="Proteomes" id="UP001501358">
    <property type="component" value="Unassembled WGS sequence"/>
</dbReference>
<dbReference type="SUPFAM" id="SSF52540">
    <property type="entry name" value="P-loop containing nucleoside triphosphate hydrolases"/>
    <property type="match status" value="1"/>
</dbReference>
<dbReference type="InterPro" id="IPR005158">
    <property type="entry name" value="BTAD"/>
</dbReference>
<dbReference type="InterPro" id="IPR036388">
    <property type="entry name" value="WH-like_DNA-bd_sf"/>
</dbReference>
<dbReference type="SMART" id="SM00862">
    <property type="entry name" value="Trans_reg_C"/>
    <property type="match status" value="1"/>
</dbReference>
<evidence type="ECO:0000313" key="7">
    <source>
        <dbReference type="EMBL" id="GAA2475338.1"/>
    </source>
</evidence>
<comment type="similarity">
    <text evidence="1">Belongs to the AfsR/DnrI/RedD regulatory family.</text>
</comment>
<evidence type="ECO:0000259" key="6">
    <source>
        <dbReference type="PROSITE" id="PS51755"/>
    </source>
</evidence>
<dbReference type="Pfam" id="PF03704">
    <property type="entry name" value="BTAD"/>
    <property type="match status" value="1"/>
</dbReference>
<dbReference type="SUPFAM" id="SSF48452">
    <property type="entry name" value="TPR-like"/>
    <property type="match status" value="2"/>
</dbReference>
<feature type="DNA-binding region" description="OmpR/PhoB-type" evidence="4">
    <location>
        <begin position="1"/>
        <end position="98"/>
    </location>
</feature>
<dbReference type="CDD" id="cd15831">
    <property type="entry name" value="BTAD"/>
    <property type="match status" value="1"/>
</dbReference>
<evidence type="ECO:0000256" key="3">
    <source>
        <dbReference type="ARBA" id="ARBA00023125"/>
    </source>
</evidence>
<evidence type="ECO:0000256" key="1">
    <source>
        <dbReference type="ARBA" id="ARBA00005820"/>
    </source>
</evidence>
<dbReference type="SUPFAM" id="SSF46894">
    <property type="entry name" value="C-terminal effector domain of the bipartite response regulators"/>
    <property type="match status" value="1"/>
</dbReference>
<dbReference type="PRINTS" id="PR00364">
    <property type="entry name" value="DISEASERSIST"/>
</dbReference>
<dbReference type="InterPro" id="IPR001867">
    <property type="entry name" value="OmpR/PhoB-type_DNA-bd"/>
</dbReference>
<dbReference type="Pfam" id="PF13191">
    <property type="entry name" value="AAA_16"/>
    <property type="match status" value="1"/>
</dbReference>
<dbReference type="SMART" id="SM01043">
    <property type="entry name" value="BTAD"/>
    <property type="match status" value="1"/>
</dbReference>
<organism evidence="7 8">
    <name type="scientific">Streptomyces thermolineatus</name>
    <dbReference type="NCBI Taxonomy" id="44033"/>
    <lineage>
        <taxon>Bacteria</taxon>
        <taxon>Bacillati</taxon>
        <taxon>Actinomycetota</taxon>
        <taxon>Actinomycetes</taxon>
        <taxon>Kitasatosporales</taxon>
        <taxon>Streptomycetaceae</taxon>
        <taxon>Streptomyces</taxon>
    </lineage>
</organism>
<dbReference type="PANTHER" id="PTHR47691:SF3">
    <property type="entry name" value="HTH-TYPE TRANSCRIPTIONAL REGULATOR RV0890C-RELATED"/>
    <property type="match status" value="1"/>
</dbReference>
<keyword evidence="3 4" id="KW-0238">DNA-binding</keyword>
<gene>
    <name evidence="7" type="ORF">GCM10010406_09280</name>
</gene>
<keyword evidence="2" id="KW-0902">Two-component regulatory system</keyword>
<comment type="caution">
    <text evidence="7">The sequence shown here is derived from an EMBL/GenBank/DDBJ whole genome shotgun (WGS) entry which is preliminary data.</text>
</comment>
<feature type="region of interest" description="Disordered" evidence="5">
    <location>
        <begin position="252"/>
        <end position="315"/>
    </location>
</feature>
<evidence type="ECO:0000313" key="8">
    <source>
        <dbReference type="Proteomes" id="UP001501358"/>
    </source>
</evidence>
<proteinExistence type="inferred from homology"/>
<evidence type="ECO:0000256" key="2">
    <source>
        <dbReference type="ARBA" id="ARBA00023012"/>
    </source>
</evidence>
<dbReference type="InterPro" id="IPR016032">
    <property type="entry name" value="Sig_transdc_resp-reg_C-effctor"/>
</dbReference>
<reference evidence="7 8" key="1">
    <citation type="journal article" date="2019" name="Int. J. Syst. Evol. Microbiol.">
        <title>The Global Catalogue of Microorganisms (GCM) 10K type strain sequencing project: providing services to taxonomists for standard genome sequencing and annotation.</title>
        <authorList>
            <consortium name="The Broad Institute Genomics Platform"/>
            <consortium name="The Broad Institute Genome Sequencing Center for Infectious Disease"/>
            <person name="Wu L."/>
            <person name="Ma J."/>
        </authorList>
    </citation>
    <scope>NUCLEOTIDE SEQUENCE [LARGE SCALE GENOMIC DNA]</scope>
    <source>
        <strain evidence="7 8">JCM 6307</strain>
    </source>
</reference>
<dbReference type="InterPro" id="IPR011990">
    <property type="entry name" value="TPR-like_helical_dom_sf"/>
</dbReference>
<dbReference type="Gene3D" id="3.40.50.300">
    <property type="entry name" value="P-loop containing nucleotide triphosphate hydrolases"/>
    <property type="match status" value="1"/>
</dbReference>
<dbReference type="Gene3D" id="1.10.10.10">
    <property type="entry name" value="Winged helix-like DNA-binding domain superfamily/Winged helix DNA-binding domain"/>
    <property type="match status" value="1"/>
</dbReference>
<evidence type="ECO:0000256" key="5">
    <source>
        <dbReference type="SAM" id="MobiDB-lite"/>
    </source>
</evidence>
<dbReference type="PROSITE" id="PS51755">
    <property type="entry name" value="OMPR_PHOB"/>
    <property type="match status" value="1"/>
</dbReference>
<dbReference type="Gene3D" id="1.25.40.10">
    <property type="entry name" value="Tetratricopeptide repeat domain"/>
    <property type="match status" value="2"/>
</dbReference>
<keyword evidence="8" id="KW-1185">Reference proteome</keyword>
<dbReference type="EMBL" id="BAAATA010000004">
    <property type="protein sequence ID" value="GAA2475338.1"/>
    <property type="molecule type" value="Genomic_DNA"/>
</dbReference>
<dbReference type="RefSeq" id="WP_344381833.1">
    <property type="nucleotide sequence ID" value="NZ_BAAATA010000004.1"/>
</dbReference>
<feature type="domain" description="OmpR/PhoB-type" evidence="6">
    <location>
        <begin position="1"/>
        <end position="98"/>
    </location>
</feature>
<evidence type="ECO:0000256" key="4">
    <source>
        <dbReference type="PROSITE-ProRule" id="PRU01091"/>
    </source>
</evidence>
<sequence length="1112" mass="119230">MCLYLLGPLELRDRGGRSVPVGGRRVAMLLARLALSPSEVVPVGTLIDDLWEDEPPAAGGLNALQRLVSRARRTLHEFGGDEAGRALASGLGGYALNVPVQDVDVHRFEHLAAAGRRLLQRRSPEPAAQVLREALGLWRGAPLAEFAGTGFAARAATRLEEIRLSAVEDRAEAELELGRAGEVLAELHALSDAHPLRERLAGLTMRALDASGRQAEALAAYERIRSALAEELGTVPSPHLRRIHTEVLRGNAGRPFGAADRGGSGAPGPLPGPLPGLPQAPGAPAAPAHPGAPARAVPPAHPARPVTGAPPGPLTRFIGRERELDQLAGNLRESRLVTLFGPGGVGKTRLATEFAARAASGTADPVCVVELAQLSAGQDVTEAVAAAFGLHDTPLLGQPVLGRSRFDRLVASLSARRVLLVLDNCEHLVADAARLAGRLLESCPGLRLLATSREPLAVTGEVLQRVGPLQLPPSLEDAGRSTAVQLFCDRASLVQPDFALTPANTAAVVEICQQLDGLPLAIEMAAARLRSMPLQQVTARLDDRFRLLTGGSRAAGARHRTLRAMMDWSWELLTGAEQALARRLSVVGNGACLETAVAVGADPGGARAPDAGPAPDDVVYVLSSLVDKSLVQVRETASGEPRYRMPETTRAYCRDRLAEAGGTERAEAACTAHFLELAERAAEELRGPGQPRWIARLDTEHDNVLQALRRCVERRDVETAVRFGLALSWYWVMRGRYAEANTWLDELLALGDRVPEQAAAVFTAVRLVLPAPVDEDRFRGIRDAARRARDCDAMARHPLLALIEPKCWLLVGEHEQLGASARRACGHPDPWARATGRAALGFAAEAAGDVAGAERSLREALESFRGLGDQWSTSQLTGMLSRFHSLRGNSAEAIALLHEAQGAIEQVGSADDLSQIMIRLGVEQMRAGDHDAAEVSFRDALRGPHCPMPEYRVMVAAGLGELAVLRRQPSIARDRFAKAFRLLDEAVFDRDYLRLEVLCRLGSLELAEGDLKAARLAAMEALGLTVRRNDLSMQAAVAELLASVVLEEGRTEASARLLGVAAALRGTRDRGNPRVRALTRTLTERLGAEGFRREYGEGRRTRQEEGLLLMVG</sequence>
<dbReference type="PANTHER" id="PTHR47691">
    <property type="entry name" value="REGULATOR-RELATED"/>
    <property type="match status" value="1"/>
</dbReference>
<protein>
    <submittedName>
        <fullName evidence="7">BTAD domain-containing putative transcriptional regulator</fullName>
    </submittedName>
</protein>
<dbReference type="Pfam" id="PF25872">
    <property type="entry name" value="HTH_77"/>
    <property type="match status" value="1"/>
</dbReference>
<feature type="compositionally biased region" description="Low complexity" evidence="5">
    <location>
        <begin position="279"/>
        <end position="298"/>
    </location>
</feature>
<dbReference type="InterPro" id="IPR027417">
    <property type="entry name" value="P-loop_NTPase"/>
</dbReference>